<evidence type="ECO:0000259" key="6">
    <source>
        <dbReference type="PROSITE" id="PS50016"/>
    </source>
</evidence>
<dbReference type="InterPro" id="IPR011011">
    <property type="entry name" value="Znf_FYVE_PHD"/>
</dbReference>
<sequence>MFLMQAAFDSSPIRRATSPTSIAASRQVFPPLGPSSKLRETTPSPRGFIGLLRSVEILGSSRSKSIIMVLPMLSRRPPEAPGAFAPRNHDVSTLNQIPCSAYRAIVAVSCDLPKLNICLNSDCRKLLHVAACADKLSVTDTKTIDSCLCNAAKMDKLENWTNCAILDQLENAENMKILDASPTDEVEGELLYLQNCLLDRVTSIKHSCEELIYRITNHLPQELDSFRKKRWDMVLIDQYLCEIKEAKKRGRKERRHTEAQAVLAAATAAAAASRTSVLRKDAIDGISSSQQIGSSDSKWNFVFPLNPRDLIREFYRYKEESSYLVGAALVGRCATRLSCSKGNNQMRVKNPLKNTAARRVTIHSPVPRPKETVSRSFVTKASSDKHSGEFKFPDFAKENALFCDVCWRTETIVNRIFVCSSCKVAVHLDCYRRLKDPTGPWRCELCEDSSFQCTSPKDLQLGHSEKSYSKALCSLCGGSSGAFRKSIDGEWVHAFCAEESISKDKDMNTCCICHNSLGLCLKCSYGHCQSKFHPSCARNAGLFLNIKASGGKLQHKAYCEKHSLEQREKADSQHGSDELRSIKQVRDWITDDKLFSLNMLIANCYNAHDVTVEGKLSDTLRAYLSCWLAPTTKQLNSRGSSGIWPRITSWTEDFLYAECNSGAEMFSLKLSGIQQLRIISVKQVLA</sequence>
<dbReference type="Proteomes" id="UP001412067">
    <property type="component" value="Unassembled WGS sequence"/>
</dbReference>
<evidence type="ECO:0000256" key="3">
    <source>
        <dbReference type="ARBA" id="ARBA00022833"/>
    </source>
</evidence>
<dbReference type="PANTHER" id="PTHR13793:SF107">
    <property type="entry name" value="BROMODOMAIN-CONTAINING PROTEIN HOMOLOG"/>
    <property type="match status" value="1"/>
</dbReference>
<dbReference type="InterPro" id="IPR013083">
    <property type="entry name" value="Znf_RING/FYVE/PHD"/>
</dbReference>
<protein>
    <submittedName>
        <fullName evidence="8">Uncharacterized protein</fullName>
    </submittedName>
</protein>
<dbReference type="PROSITE" id="PS50016">
    <property type="entry name" value="ZF_PHD_2"/>
    <property type="match status" value="1"/>
</dbReference>
<evidence type="ECO:0000256" key="5">
    <source>
        <dbReference type="SAM" id="MobiDB-lite"/>
    </source>
</evidence>
<keyword evidence="3" id="KW-0862">Zinc</keyword>
<evidence type="ECO:0000256" key="2">
    <source>
        <dbReference type="ARBA" id="ARBA00022771"/>
    </source>
</evidence>
<dbReference type="SMART" id="SM00249">
    <property type="entry name" value="PHD"/>
    <property type="match status" value="2"/>
</dbReference>
<feature type="domain" description="PHD-type" evidence="7">
    <location>
        <begin position="440"/>
        <end position="563"/>
    </location>
</feature>
<dbReference type="InterPro" id="IPR019786">
    <property type="entry name" value="Zinc_finger_PHD-type_CS"/>
</dbReference>
<dbReference type="PROSITE" id="PS51805">
    <property type="entry name" value="EPHD"/>
    <property type="match status" value="1"/>
</dbReference>
<proteinExistence type="predicted"/>
<gene>
    <name evidence="8" type="ORF">KSP40_PGU005195</name>
</gene>
<dbReference type="PANTHER" id="PTHR13793">
    <property type="entry name" value="PHD FINGER PROTEINS"/>
    <property type="match status" value="1"/>
</dbReference>
<dbReference type="EMBL" id="JBBWWR010000003">
    <property type="protein sequence ID" value="KAK8969279.1"/>
    <property type="molecule type" value="Genomic_DNA"/>
</dbReference>
<keyword evidence="1" id="KW-0479">Metal-binding</keyword>
<keyword evidence="2 4" id="KW-0863">Zinc-finger</keyword>
<evidence type="ECO:0000259" key="7">
    <source>
        <dbReference type="PROSITE" id="PS51805"/>
    </source>
</evidence>
<organism evidence="8 9">
    <name type="scientific">Platanthera guangdongensis</name>
    <dbReference type="NCBI Taxonomy" id="2320717"/>
    <lineage>
        <taxon>Eukaryota</taxon>
        <taxon>Viridiplantae</taxon>
        <taxon>Streptophyta</taxon>
        <taxon>Embryophyta</taxon>
        <taxon>Tracheophyta</taxon>
        <taxon>Spermatophyta</taxon>
        <taxon>Magnoliopsida</taxon>
        <taxon>Liliopsida</taxon>
        <taxon>Asparagales</taxon>
        <taxon>Orchidaceae</taxon>
        <taxon>Orchidoideae</taxon>
        <taxon>Orchideae</taxon>
        <taxon>Orchidinae</taxon>
        <taxon>Platanthera</taxon>
    </lineage>
</organism>
<comment type="caution">
    <text evidence="8">The sequence shown here is derived from an EMBL/GenBank/DDBJ whole genome shotgun (WGS) entry which is preliminary data.</text>
</comment>
<evidence type="ECO:0000256" key="4">
    <source>
        <dbReference type="PROSITE-ProRule" id="PRU00146"/>
    </source>
</evidence>
<dbReference type="SUPFAM" id="SSF57903">
    <property type="entry name" value="FYVE/PHD zinc finger"/>
    <property type="match status" value="1"/>
</dbReference>
<dbReference type="InterPro" id="IPR034732">
    <property type="entry name" value="EPHD"/>
</dbReference>
<name>A0ABR2MZZ5_9ASPA</name>
<dbReference type="InterPro" id="IPR001965">
    <property type="entry name" value="Znf_PHD"/>
</dbReference>
<dbReference type="Gene3D" id="3.30.40.10">
    <property type="entry name" value="Zinc/RING finger domain, C3HC4 (zinc finger)"/>
    <property type="match status" value="1"/>
</dbReference>
<keyword evidence="9" id="KW-1185">Reference proteome</keyword>
<accession>A0ABR2MZZ5</accession>
<dbReference type="Pfam" id="PF13832">
    <property type="entry name" value="zf-HC5HC2H_2"/>
    <property type="match status" value="1"/>
</dbReference>
<dbReference type="Pfam" id="PF13831">
    <property type="entry name" value="PHD_2"/>
    <property type="match status" value="1"/>
</dbReference>
<dbReference type="CDD" id="cd15571">
    <property type="entry name" value="ePHD"/>
    <property type="match status" value="1"/>
</dbReference>
<dbReference type="InterPro" id="IPR019787">
    <property type="entry name" value="Znf_PHD-finger"/>
</dbReference>
<dbReference type="InterPro" id="IPR050701">
    <property type="entry name" value="Histone_Mod_Regulator"/>
</dbReference>
<dbReference type="PROSITE" id="PS01359">
    <property type="entry name" value="ZF_PHD_1"/>
    <property type="match status" value="1"/>
</dbReference>
<feature type="domain" description="PHD-type" evidence="6">
    <location>
        <begin position="400"/>
        <end position="449"/>
    </location>
</feature>
<reference evidence="8 9" key="1">
    <citation type="journal article" date="2022" name="Nat. Plants">
        <title>Genomes of leafy and leafless Platanthera orchids illuminate the evolution of mycoheterotrophy.</title>
        <authorList>
            <person name="Li M.H."/>
            <person name="Liu K.W."/>
            <person name="Li Z."/>
            <person name="Lu H.C."/>
            <person name="Ye Q.L."/>
            <person name="Zhang D."/>
            <person name="Wang J.Y."/>
            <person name="Li Y.F."/>
            <person name="Zhong Z.M."/>
            <person name="Liu X."/>
            <person name="Yu X."/>
            <person name="Liu D.K."/>
            <person name="Tu X.D."/>
            <person name="Liu B."/>
            <person name="Hao Y."/>
            <person name="Liao X.Y."/>
            <person name="Jiang Y.T."/>
            <person name="Sun W.H."/>
            <person name="Chen J."/>
            <person name="Chen Y.Q."/>
            <person name="Ai Y."/>
            <person name="Zhai J.W."/>
            <person name="Wu S.S."/>
            <person name="Zhou Z."/>
            <person name="Hsiao Y.Y."/>
            <person name="Wu W.L."/>
            <person name="Chen Y.Y."/>
            <person name="Lin Y.F."/>
            <person name="Hsu J.L."/>
            <person name="Li C.Y."/>
            <person name="Wang Z.W."/>
            <person name="Zhao X."/>
            <person name="Zhong W.Y."/>
            <person name="Ma X.K."/>
            <person name="Ma L."/>
            <person name="Huang J."/>
            <person name="Chen G.Z."/>
            <person name="Huang M.Z."/>
            <person name="Huang L."/>
            <person name="Peng D.H."/>
            <person name="Luo Y.B."/>
            <person name="Zou S.Q."/>
            <person name="Chen S.P."/>
            <person name="Lan S."/>
            <person name="Tsai W.C."/>
            <person name="Van de Peer Y."/>
            <person name="Liu Z.J."/>
        </authorList>
    </citation>
    <scope>NUCLEOTIDE SEQUENCE [LARGE SCALE GENOMIC DNA]</scope>
    <source>
        <strain evidence="8">Lor288</strain>
    </source>
</reference>
<evidence type="ECO:0000313" key="9">
    <source>
        <dbReference type="Proteomes" id="UP001412067"/>
    </source>
</evidence>
<evidence type="ECO:0000256" key="1">
    <source>
        <dbReference type="ARBA" id="ARBA00022723"/>
    </source>
</evidence>
<evidence type="ECO:0000313" key="8">
    <source>
        <dbReference type="EMBL" id="KAK8969279.1"/>
    </source>
</evidence>
<feature type="region of interest" description="Disordered" evidence="5">
    <location>
        <begin position="18"/>
        <end position="41"/>
    </location>
</feature>